<dbReference type="EMBL" id="AWSE01000205">
    <property type="protein sequence ID" value="ERH22206.1"/>
    <property type="molecule type" value="Genomic_DNA"/>
</dbReference>
<gene>
    <name evidence="1" type="ORF">HMPREF1979_02813</name>
</gene>
<evidence type="ECO:0000313" key="2">
    <source>
        <dbReference type="Proteomes" id="UP000016536"/>
    </source>
</evidence>
<keyword evidence="2" id="KW-1185">Reference proteome</keyword>
<protein>
    <submittedName>
        <fullName evidence="1">Uncharacterized protein</fullName>
    </submittedName>
</protein>
<dbReference type="Proteomes" id="UP000016536">
    <property type="component" value="Unassembled WGS sequence"/>
</dbReference>
<dbReference type="HOGENOM" id="CLU_3003669_0_0_11"/>
<reference evidence="1 2" key="1">
    <citation type="submission" date="2013-08" db="EMBL/GenBank/DDBJ databases">
        <authorList>
            <person name="Weinstock G."/>
            <person name="Sodergren E."/>
            <person name="Wylie T."/>
            <person name="Fulton L."/>
            <person name="Fulton R."/>
            <person name="Fronick C."/>
            <person name="O'Laughlin M."/>
            <person name="Godfrey J."/>
            <person name="Miner T."/>
            <person name="Herter B."/>
            <person name="Appelbaum E."/>
            <person name="Cordes M."/>
            <person name="Lek S."/>
            <person name="Wollam A."/>
            <person name="Pepin K.H."/>
            <person name="Palsikar V.B."/>
            <person name="Mitreva M."/>
            <person name="Wilson R.K."/>
        </authorList>
    </citation>
    <scope>NUCLEOTIDE SEQUENCE [LARGE SCALE GENOMIC DNA]</scope>
    <source>
        <strain evidence="1 2">F0542</strain>
    </source>
</reference>
<name>U1QJ34_9ACTO</name>
<dbReference type="AlphaFoldDB" id="U1QJ34"/>
<evidence type="ECO:0000313" key="1">
    <source>
        <dbReference type="EMBL" id="ERH22206.1"/>
    </source>
</evidence>
<comment type="caution">
    <text evidence="1">The sequence shown here is derived from an EMBL/GenBank/DDBJ whole genome shotgun (WGS) entry which is preliminary data.</text>
</comment>
<organism evidence="1 2">
    <name type="scientific">Actinomyces johnsonii F0542</name>
    <dbReference type="NCBI Taxonomy" id="1321818"/>
    <lineage>
        <taxon>Bacteria</taxon>
        <taxon>Bacillati</taxon>
        <taxon>Actinomycetota</taxon>
        <taxon>Actinomycetes</taxon>
        <taxon>Actinomycetales</taxon>
        <taxon>Actinomycetaceae</taxon>
        <taxon>Actinomyces</taxon>
    </lineage>
</organism>
<sequence length="56" mass="6154">MAHSTRGPHQEMSIRGRTALVPAGDILSARGPRSVVNDCGWGTSSWLKGRHRDDIR</sequence>
<proteinExistence type="predicted"/>
<accession>U1QJ34</accession>